<keyword evidence="1" id="KW-0677">Repeat</keyword>
<sequence length="1762" mass="196783">MDTSRRFAGIHVRYRPSAPLLASSTLPSIVETTARDGRCRGNFARWDALEAGCLAIIGQDRLPRDIEGKEFHKRRFYVEFKIGGTKKKTKDCSGKGQLAWIEAVPFVNVDSSSIFEAAIHAKRSSLFVHDAVKIGSLSDSVESFLPPSDSLDTPRIVTRVLDLYPDVQLELHIKATTAASLGGDTEAAIRNFAKPVQELTGSHLPEIPADVASAAAGTAQTVGKLLLPALKKIKSFCDAMNSISELHHYAKIAWSILNGVYTILNNQLKRNDKIRALFVKMDSFYTVVSKYLMSRLGGVRRSSLIAILQRISVMTMECCSFIWSYASKLDESGFVEGTLENSVSSNNDRIETYCNIFDSLQQDFRNAIRVDKHHIVERMAEYASLGDMPHVKGASLNAEGSCLENTRKAILGVVSDWISPGSKSSGHQPILLLTGEAGTGKSAVACSVAVEFAALGCSFGFKRGIKERCNLLNLFPTIARDLAHFDDSFRRALCAGVGNDKALQTTSSLELQFQHFIKNPMAGISRPILVVIDALDECGDAKDEAQRAILLKLLSTPGKLPPNLRFFITSRPEPDIRAHFEGPNKDHIAIKHMSEIAADSTSADISLYIRTRLISNFQSKLEGIDEACCQTLARTSQGLFQWAYVACKQIAYPLPGRTPLEHYKKLVQSGTGVGQDKLLDYLYLEAIMASPGLFCPGKMDNQSQNPPSKKTWMDIVQTVRSPGAMRYRDGLAGCATPDNKYLVTSPNVDWIPRPSYGIVSVTLKHDARFGIHDPILWPQVFVEQSRYAWLCAVMRKPTDLHDPRMPMWLDISPVNFVPIGDCVVTSLGTLDSRTTDMLRPLVEAMQHRMAALEAQCGRQLELFYIVTAMRDAFDRLDYPSTYRDLLFQYSCVQRYWLLASAWLECHVHIWRSISFREDRPAPPLVRTDLMGAFTTNPSVVQKLTSVGIPVWFMRLMDTVTKQDVVIQAVLFTEPTHIAVDSGVFGGTAIYTGPIGERHLHAIARRCNFYADVEGVPMPRVLDVPHPAISSTTSSLSVVTPPASLVVRTAPAVKGLARQNPYPLRHKAPKPNPGERCKFQDYISVYMPPCIPVWRDALAKVNRAMPAPDGGDVWPYWFPEPALVASPAKDDRLLRHFLNWLRARVPWIYVVTHHPMTDGVIRPLTPAQWREYLNTGEKSREDAKTKNTKRSEQKRQVAALFERIFGEGNVVEGQVPATWFGRPVNLIASKDPQIMSEMVWELSEMGFRHELREIDRFLVPTMHRDTETGEFQRRLMINNVFPASRPFHMKQLPTAVDGLASLDLTSRARYLDALRLLLSRWPSVPPSIKSSPSLLSVVSVPLLEKIEKDMAKFYCQTFYEVSGRAAVIPRPENDKQGIPVNGQAKMGRAKEHHDGGMKKAAKVIYDKYLIQFPNARVEESESAFKARRQQMEATYRRYHFRAQRGVAETQEEFEDRKATKLFAAIYHFVCERSPNKQRRTHLIKLDDCIANLKPRRQTAYTLFRDDHPNKPAAQFGEDGRRSQIEEIQRLKDEAADINDNQSTVEPHNEWTTSEAVRASLASQIPKHIHKTWEVYHGGAGWMGMSVAGGIDSEGEIMPITYCIGEDSEGRTFKDFLLNRIGWNEAHWDLAVMTYFQGVFNPEAQRDVCHEDVAGAGPTSEETPSDASASEIEPYNDELDLVSLQFVIADVLHAAAKRDGSASSNTPSVVPTTKPTVEAHAELALAQELPPVEARVIVRRGAFVTALRPVCKLDARATPGFSVK</sequence>
<name>A0A4S4KFM1_9APHY</name>
<feature type="domain" description="NACHT" evidence="2">
    <location>
        <begin position="429"/>
        <end position="572"/>
    </location>
</feature>
<comment type="caution">
    <text evidence="3">The sequence shown here is derived from an EMBL/GenBank/DDBJ whole genome shotgun (WGS) entry which is preliminary data.</text>
</comment>
<dbReference type="InterPro" id="IPR056884">
    <property type="entry name" value="NPHP3-like_N"/>
</dbReference>
<dbReference type="PANTHER" id="PTHR10039">
    <property type="entry name" value="AMELOGENIN"/>
    <property type="match status" value="1"/>
</dbReference>
<accession>A0A4S4KFM1</accession>
<gene>
    <name evidence="3" type="ORF">EW026_g4959</name>
</gene>
<keyword evidence="4" id="KW-1185">Reference proteome</keyword>
<dbReference type="SUPFAM" id="SSF52540">
    <property type="entry name" value="P-loop containing nucleoside triphosphate hydrolases"/>
    <property type="match status" value="1"/>
</dbReference>
<dbReference type="InterPro" id="IPR007111">
    <property type="entry name" value="NACHT_NTPase"/>
</dbReference>
<organism evidence="3 4">
    <name type="scientific">Hermanssonia centrifuga</name>
    <dbReference type="NCBI Taxonomy" id="98765"/>
    <lineage>
        <taxon>Eukaryota</taxon>
        <taxon>Fungi</taxon>
        <taxon>Dikarya</taxon>
        <taxon>Basidiomycota</taxon>
        <taxon>Agaricomycotina</taxon>
        <taxon>Agaricomycetes</taxon>
        <taxon>Polyporales</taxon>
        <taxon>Meruliaceae</taxon>
        <taxon>Hermanssonia</taxon>
    </lineage>
</organism>
<dbReference type="PROSITE" id="PS50837">
    <property type="entry name" value="NACHT"/>
    <property type="match status" value="1"/>
</dbReference>
<proteinExistence type="predicted"/>
<evidence type="ECO:0000313" key="4">
    <source>
        <dbReference type="Proteomes" id="UP000309038"/>
    </source>
</evidence>
<dbReference type="EMBL" id="SGPJ01000198">
    <property type="protein sequence ID" value="THG96961.1"/>
    <property type="molecule type" value="Genomic_DNA"/>
</dbReference>
<dbReference type="Pfam" id="PF24883">
    <property type="entry name" value="NPHP3_N"/>
    <property type="match status" value="1"/>
</dbReference>
<reference evidence="3 4" key="1">
    <citation type="submission" date="2019-02" db="EMBL/GenBank/DDBJ databases">
        <title>Genome sequencing of the rare red list fungi Phlebia centrifuga.</title>
        <authorList>
            <person name="Buettner E."/>
            <person name="Kellner H."/>
        </authorList>
    </citation>
    <scope>NUCLEOTIDE SEQUENCE [LARGE SCALE GENOMIC DNA]</scope>
    <source>
        <strain evidence="3 4">DSM 108282</strain>
    </source>
</reference>
<evidence type="ECO:0000313" key="3">
    <source>
        <dbReference type="EMBL" id="THG96961.1"/>
    </source>
</evidence>
<evidence type="ECO:0000256" key="1">
    <source>
        <dbReference type="ARBA" id="ARBA00022737"/>
    </source>
</evidence>
<protein>
    <recommendedName>
        <fullName evidence="2">NACHT domain-containing protein</fullName>
    </recommendedName>
</protein>
<evidence type="ECO:0000259" key="2">
    <source>
        <dbReference type="PROSITE" id="PS50837"/>
    </source>
</evidence>
<dbReference type="Proteomes" id="UP000309038">
    <property type="component" value="Unassembled WGS sequence"/>
</dbReference>
<dbReference type="Gene3D" id="3.40.50.300">
    <property type="entry name" value="P-loop containing nucleotide triphosphate hydrolases"/>
    <property type="match status" value="1"/>
</dbReference>
<dbReference type="InterPro" id="IPR027417">
    <property type="entry name" value="P-loop_NTPase"/>
</dbReference>